<protein>
    <submittedName>
        <fullName evidence="2">Uncharacterized protein</fullName>
    </submittedName>
</protein>
<dbReference type="Proteomes" id="UP000033188">
    <property type="component" value="Chromosome 3"/>
</dbReference>
<dbReference type="KEGG" id="bbig:BBBOND_0310480"/>
<proteinExistence type="predicted"/>
<name>A0A061DEE6_BABBI</name>
<dbReference type="AlphaFoldDB" id="A0A061DEE6"/>
<dbReference type="GeneID" id="24565686"/>
<keyword evidence="3" id="KW-1185">Reference proteome</keyword>
<gene>
    <name evidence="2" type="ORF">BBBOND_0310480</name>
</gene>
<keyword evidence="1" id="KW-0812">Transmembrane</keyword>
<reference evidence="3" key="1">
    <citation type="journal article" date="2014" name="Nucleic Acids Res.">
        <title>The evolutionary dynamics of variant antigen genes in Babesia reveal a history of genomic innovation underlying host-parasite interaction.</title>
        <authorList>
            <person name="Jackson A.P."/>
            <person name="Otto T.D."/>
            <person name="Darby A."/>
            <person name="Ramaprasad A."/>
            <person name="Xia D."/>
            <person name="Echaide I.E."/>
            <person name="Farber M."/>
            <person name="Gahlot S."/>
            <person name="Gamble J."/>
            <person name="Gupta D."/>
            <person name="Gupta Y."/>
            <person name="Jackson L."/>
            <person name="Malandrin L."/>
            <person name="Malas T.B."/>
            <person name="Moussa E."/>
            <person name="Nair M."/>
            <person name="Reid A.J."/>
            <person name="Sanders M."/>
            <person name="Sharma J."/>
            <person name="Tracey A."/>
            <person name="Quail M.A."/>
            <person name="Weir W."/>
            <person name="Wastling J.M."/>
            <person name="Hall N."/>
            <person name="Willadsen P."/>
            <person name="Lingelbach K."/>
            <person name="Shiels B."/>
            <person name="Tait A."/>
            <person name="Berriman M."/>
            <person name="Allred D.R."/>
            <person name="Pain A."/>
        </authorList>
    </citation>
    <scope>NUCLEOTIDE SEQUENCE [LARGE SCALE GENOMIC DNA]</scope>
    <source>
        <strain evidence="3">Bond</strain>
    </source>
</reference>
<accession>A0A061DEE6</accession>
<dbReference type="VEuPathDB" id="PiroplasmaDB:BBBOND_0310480"/>
<sequence length="74" mass="8135">MGILYLQLVKSFKELRNMDDNAKAAVGSVIGGLALGISVFLLVLYIMGKIYNVSLGEIFGQIRDGFRDSKPKLQ</sequence>
<organism evidence="2 3">
    <name type="scientific">Babesia bigemina</name>
    <dbReference type="NCBI Taxonomy" id="5866"/>
    <lineage>
        <taxon>Eukaryota</taxon>
        <taxon>Sar</taxon>
        <taxon>Alveolata</taxon>
        <taxon>Apicomplexa</taxon>
        <taxon>Aconoidasida</taxon>
        <taxon>Piroplasmida</taxon>
        <taxon>Babesiidae</taxon>
        <taxon>Babesia</taxon>
    </lineage>
</organism>
<keyword evidence="1" id="KW-1133">Transmembrane helix</keyword>
<evidence type="ECO:0000256" key="1">
    <source>
        <dbReference type="SAM" id="Phobius"/>
    </source>
</evidence>
<dbReference type="EMBL" id="LK391709">
    <property type="protein sequence ID" value="CDR97145.1"/>
    <property type="molecule type" value="Genomic_DNA"/>
</dbReference>
<evidence type="ECO:0000313" key="2">
    <source>
        <dbReference type="EMBL" id="CDR97145.1"/>
    </source>
</evidence>
<feature type="transmembrane region" description="Helical" evidence="1">
    <location>
        <begin position="24"/>
        <end position="46"/>
    </location>
</feature>
<dbReference type="RefSeq" id="XP_012769331.1">
    <property type="nucleotide sequence ID" value="XM_012913877.1"/>
</dbReference>
<keyword evidence="1" id="KW-0472">Membrane</keyword>
<evidence type="ECO:0000313" key="3">
    <source>
        <dbReference type="Proteomes" id="UP000033188"/>
    </source>
</evidence>